<dbReference type="InterPro" id="IPR014883">
    <property type="entry name" value="VRR_NUC"/>
</dbReference>
<comment type="similarity">
    <text evidence="4">Belongs to the FAN1 family.</text>
</comment>
<keyword evidence="6" id="KW-0540">Nuclease</keyword>
<feature type="domain" description="VRR-NUC" evidence="11">
    <location>
        <begin position="440"/>
        <end position="552"/>
    </location>
</feature>
<sequence length="553" mass="64645">MPRKPAREGMPESDKIILPPKYYLDYFRDLLAFIQKGSSHLLSADDVIFIQLFEALSEDAQCLMVRMMNRKGAYFRLDKLAYEEIGSIPQAAEELVASGLASLDPPDDFLLFGLFTKAELHQLYPDRGFNKRRKEEVLEELAEENHPEDFQTLRSAYTILHFLAQEQVEYLKMLFFGHTHGMMTEFVIRDIGNIKLENLDDHEFTPWFETQAEARAVFELHGWNRLVKKAMHILLPEEILELIAPVNWSNFLQHPKARKIGDKFMLHLGEYFEKCGLLTEALDYYSLARKHPARERRIRILEKMDDPDAAREIAEVAFDSPYNASEKIFAQDYLSKKSKRNYRSTTAKANLSPEIIIENPEGPRVEAHALAYFAKQGYEGIHTENYLWRGLFGLFFWDELFAAEHASFHHPLQRMPSDLHSDTFFENRAPLLQEKVNAFKTKKKLQAYLEEIHRQKQHINNSLVGWHESLLPTVTACVHHLPLESLFNILMEMAKNVKDNSSGFPDLFIWTQEDYHFYEIKSPNDHLSAQQLFWIDFFNTHNIKADILRVKYQ</sequence>
<evidence type="ECO:0000256" key="8">
    <source>
        <dbReference type="ARBA" id="ARBA00022801"/>
    </source>
</evidence>
<evidence type="ECO:0000256" key="4">
    <source>
        <dbReference type="ARBA" id="ARBA00005533"/>
    </source>
</evidence>
<protein>
    <recommendedName>
        <fullName evidence="5">phosphodiesterase I</fullName>
        <ecNumber evidence="5">3.1.4.1</ecNumber>
    </recommendedName>
</protein>
<keyword evidence="13" id="KW-1185">Reference proteome</keyword>
<dbReference type="Proteomes" id="UP001610063">
    <property type="component" value="Unassembled WGS sequence"/>
</dbReference>
<organism evidence="12 13">
    <name type="scientific">Marinoscillum luteum</name>
    <dbReference type="NCBI Taxonomy" id="861051"/>
    <lineage>
        <taxon>Bacteria</taxon>
        <taxon>Pseudomonadati</taxon>
        <taxon>Bacteroidota</taxon>
        <taxon>Cytophagia</taxon>
        <taxon>Cytophagales</taxon>
        <taxon>Reichenbachiellaceae</taxon>
        <taxon>Marinoscillum</taxon>
    </lineage>
</organism>
<reference evidence="12 13" key="1">
    <citation type="journal article" date="2013" name="Int. J. Syst. Evol. Microbiol.">
        <title>Marinoscillum luteum sp. nov., isolated from marine sediment.</title>
        <authorList>
            <person name="Cha I.T."/>
            <person name="Park S.J."/>
            <person name="Kim S.J."/>
            <person name="Kim J.G."/>
            <person name="Jung M.Y."/>
            <person name="Shin K.S."/>
            <person name="Kwon K.K."/>
            <person name="Yang S.H."/>
            <person name="Seo Y.S."/>
            <person name="Rhee S.K."/>
        </authorList>
    </citation>
    <scope>NUCLEOTIDE SEQUENCE [LARGE SCALE GENOMIC DNA]</scope>
    <source>
        <strain evidence="12 13">KCTC 23939</strain>
    </source>
</reference>
<comment type="catalytic activity">
    <reaction evidence="1">
        <text>Hydrolytically removes 5'-nucleotides successively from the 3'-hydroxy termini of 3'-hydroxy-terminated oligonucleotides.</text>
        <dbReference type="EC" id="3.1.4.1"/>
    </reaction>
</comment>
<dbReference type="PANTHER" id="PTHR15749">
    <property type="entry name" value="FANCONI-ASSOCIATED NUCLEASE 1"/>
    <property type="match status" value="1"/>
</dbReference>
<keyword evidence="8" id="KW-0378">Hydrolase</keyword>
<evidence type="ECO:0000256" key="7">
    <source>
        <dbReference type="ARBA" id="ARBA00022723"/>
    </source>
</evidence>
<evidence type="ECO:0000313" key="13">
    <source>
        <dbReference type="Proteomes" id="UP001610063"/>
    </source>
</evidence>
<accession>A0ABW7N9B1</accession>
<evidence type="ECO:0000256" key="6">
    <source>
        <dbReference type="ARBA" id="ARBA00022722"/>
    </source>
</evidence>
<keyword evidence="7" id="KW-0479">Metal-binding</keyword>
<dbReference type="PANTHER" id="PTHR15749:SF4">
    <property type="entry name" value="FANCONI-ASSOCIATED NUCLEASE 1"/>
    <property type="match status" value="1"/>
</dbReference>
<dbReference type="InterPro" id="IPR011856">
    <property type="entry name" value="tRNA_endonuc-like_dom_sf"/>
</dbReference>
<evidence type="ECO:0000259" key="11">
    <source>
        <dbReference type="SMART" id="SM00990"/>
    </source>
</evidence>
<evidence type="ECO:0000256" key="3">
    <source>
        <dbReference type="ARBA" id="ARBA00001946"/>
    </source>
</evidence>
<dbReference type="EC" id="3.1.4.1" evidence="5"/>
<evidence type="ECO:0000313" key="12">
    <source>
        <dbReference type="EMBL" id="MFH6984226.1"/>
    </source>
</evidence>
<dbReference type="Gene3D" id="3.40.1350.10">
    <property type="match status" value="1"/>
</dbReference>
<comment type="cofactor">
    <cofactor evidence="2">
        <name>Mn(2+)</name>
        <dbReference type="ChEBI" id="CHEBI:29035"/>
    </cofactor>
</comment>
<dbReference type="InterPro" id="IPR049125">
    <property type="entry name" value="FAN1-like_WH"/>
</dbReference>
<evidence type="ECO:0000256" key="5">
    <source>
        <dbReference type="ARBA" id="ARBA00012029"/>
    </source>
</evidence>
<comment type="caution">
    <text evidence="12">The sequence shown here is derived from an EMBL/GenBank/DDBJ whole genome shotgun (WGS) entry which is preliminary data.</text>
</comment>
<name>A0ABW7N9B1_9BACT</name>
<keyword evidence="10" id="KW-0464">Manganese</keyword>
<dbReference type="Pfam" id="PF21315">
    <property type="entry name" value="FAN1_HTH"/>
    <property type="match status" value="1"/>
</dbReference>
<dbReference type="EMBL" id="JBIPKE010000017">
    <property type="protein sequence ID" value="MFH6984226.1"/>
    <property type="molecule type" value="Genomic_DNA"/>
</dbReference>
<evidence type="ECO:0000256" key="9">
    <source>
        <dbReference type="ARBA" id="ARBA00022842"/>
    </source>
</evidence>
<dbReference type="SMART" id="SM00990">
    <property type="entry name" value="VRR_NUC"/>
    <property type="match status" value="1"/>
</dbReference>
<evidence type="ECO:0000256" key="10">
    <source>
        <dbReference type="ARBA" id="ARBA00023211"/>
    </source>
</evidence>
<comment type="cofactor">
    <cofactor evidence="3">
        <name>Mg(2+)</name>
        <dbReference type="ChEBI" id="CHEBI:18420"/>
    </cofactor>
</comment>
<evidence type="ECO:0000256" key="2">
    <source>
        <dbReference type="ARBA" id="ARBA00001936"/>
    </source>
</evidence>
<keyword evidence="9" id="KW-0460">Magnesium</keyword>
<gene>
    <name evidence="12" type="ORF">ACHKAR_12295</name>
</gene>
<dbReference type="InterPro" id="IPR033315">
    <property type="entry name" value="Fan1-like"/>
</dbReference>
<dbReference type="Pfam" id="PF08774">
    <property type="entry name" value="VRR_NUC"/>
    <property type="match status" value="1"/>
</dbReference>
<evidence type="ECO:0000256" key="1">
    <source>
        <dbReference type="ARBA" id="ARBA00000983"/>
    </source>
</evidence>
<proteinExistence type="inferred from homology"/>